<dbReference type="GO" id="GO:0005886">
    <property type="term" value="C:plasma membrane"/>
    <property type="evidence" value="ECO:0007669"/>
    <property type="project" value="TreeGrafter"/>
</dbReference>
<evidence type="ECO:0000313" key="6">
    <source>
        <dbReference type="Proteomes" id="UP000198823"/>
    </source>
</evidence>
<dbReference type="GO" id="GO:0022857">
    <property type="term" value="F:transmembrane transporter activity"/>
    <property type="evidence" value="ECO:0007669"/>
    <property type="project" value="TreeGrafter"/>
</dbReference>
<dbReference type="STRING" id="426756.SAMN04488126_102271"/>
<dbReference type="InterPro" id="IPR027417">
    <property type="entry name" value="P-loop_NTPase"/>
</dbReference>
<evidence type="ECO:0000259" key="4">
    <source>
        <dbReference type="PROSITE" id="PS50893"/>
    </source>
</evidence>
<dbReference type="InterPro" id="IPR003593">
    <property type="entry name" value="AAA+_ATPase"/>
</dbReference>
<dbReference type="PANTHER" id="PTHR24220">
    <property type="entry name" value="IMPORT ATP-BINDING PROTEIN"/>
    <property type="match status" value="1"/>
</dbReference>
<dbReference type="InterPro" id="IPR017911">
    <property type="entry name" value="MacB-like_ATP-bd"/>
</dbReference>
<dbReference type="Pfam" id="PF00005">
    <property type="entry name" value="ABC_tran"/>
    <property type="match status" value="1"/>
</dbReference>
<dbReference type="Gene3D" id="3.40.50.300">
    <property type="entry name" value="P-loop containing nucleotide triphosphate hydrolases"/>
    <property type="match status" value="1"/>
</dbReference>
<evidence type="ECO:0000313" key="5">
    <source>
        <dbReference type="EMBL" id="SDD99836.1"/>
    </source>
</evidence>
<dbReference type="PROSITE" id="PS00211">
    <property type="entry name" value="ABC_TRANSPORTER_1"/>
    <property type="match status" value="1"/>
</dbReference>
<dbReference type="SUPFAM" id="SSF52540">
    <property type="entry name" value="P-loop containing nucleoside triphosphate hydrolases"/>
    <property type="match status" value="1"/>
</dbReference>
<dbReference type="AlphaFoldDB" id="A0A1G6ZDL8"/>
<dbReference type="Proteomes" id="UP000198823">
    <property type="component" value="Unassembled WGS sequence"/>
</dbReference>
<evidence type="ECO:0000256" key="1">
    <source>
        <dbReference type="ARBA" id="ARBA00022448"/>
    </source>
</evidence>
<keyword evidence="2" id="KW-0547">Nucleotide-binding</keyword>
<keyword evidence="3 5" id="KW-0067">ATP-binding</keyword>
<proteinExistence type="predicted"/>
<keyword evidence="1" id="KW-0813">Transport</keyword>
<protein>
    <submittedName>
        <fullName evidence="5">Putative ABC transport system ATP-binding protein</fullName>
    </submittedName>
</protein>
<dbReference type="EMBL" id="FNAR01000002">
    <property type="protein sequence ID" value="SDD99836.1"/>
    <property type="molecule type" value="Genomic_DNA"/>
</dbReference>
<dbReference type="RefSeq" id="WP_092094462.1">
    <property type="nucleotide sequence ID" value="NZ_FNAR01000002.1"/>
</dbReference>
<dbReference type="GO" id="GO:0098796">
    <property type="term" value="C:membrane protein complex"/>
    <property type="evidence" value="ECO:0007669"/>
    <property type="project" value="UniProtKB-ARBA"/>
</dbReference>
<feature type="domain" description="ABC transporter" evidence="4">
    <location>
        <begin position="2"/>
        <end position="230"/>
    </location>
</feature>
<dbReference type="InterPro" id="IPR003439">
    <property type="entry name" value="ABC_transporter-like_ATP-bd"/>
</dbReference>
<dbReference type="PANTHER" id="PTHR24220:SF86">
    <property type="entry name" value="ABC TRANSPORTER ABCH.1"/>
    <property type="match status" value="1"/>
</dbReference>
<evidence type="ECO:0000256" key="2">
    <source>
        <dbReference type="ARBA" id="ARBA00022741"/>
    </source>
</evidence>
<dbReference type="GO" id="GO:0016887">
    <property type="term" value="F:ATP hydrolysis activity"/>
    <property type="evidence" value="ECO:0007669"/>
    <property type="project" value="InterPro"/>
</dbReference>
<dbReference type="GO" id="GO:0005524">
    <property type="term" value="F:ATP binding"/>
    <property type="evidence" value="ECO:0007669"/>
    <property type="project" value="UniProtKB-KW"/>
</dbReference>
<evidence type="ECO:0000256" key="3">
    <source>
        <dbReference type="ARBA" id="ARBA00022840"/>
    </source>
</evidence>
<dbReference type="FunFam" id="3.40.50.300:FF:000032">
    <property type="entry name" value="Export ABC transporter ATP-binding protein"/>
    <property type="match status" value="1"/>
</dbReference>
<dbReference type="PROSITE" id="PS50893">
    <property type="entry name" value="ABC_TRANSPORTER_2"/>
    <property type="match status" value="1"/>
</dbReference>
<dbReference type="CDD" id="cd03255">
    <property type="entry name" value="ABC_MJ0796_LolCDE_FtsE"/>
    <property type="match status" value="1"/>
</dbReference>
<accession>A0A1G6ZDL8</accession>
<reference evidence="5 6" key="1">
    <citation type="submission" date="2016-10" db="EMBL/GenBank/DDBJ databases">
        <authorList>
            <person name="de Groot N.N."/>
        </authorList>
    </citation>
    <scope>NUCLEOTIDE SEQUENCE [LARGE SCALE GENOMIC DNA]</scope>
    <source>
        <strain evidence="5 6">CGMCC 1.6762</strain>
    </source>
</reference>
<dbReference type="InterPro" id="IPR015854">
    <property type="entry name" value="ABC_transpr_LolD-like"/>
</dbReference>
<name>A0A1G6ZDL8_9BACL</name>
<gene>
    <name evidence="5" type="ORF">SAMN04488126_102271</name>
</gene>
<dbReference type="OrthoDB" id="9791546at2"/>
<organism evidence="5 6">
    <name type="scientific">Bhargavaea beijingensis</name>
    <dbReference type="NCBI Taxonomy" id="426756"/>
    <lineage>
        <taxon>Bacteria</taxon>
        <taxon>Bacillati</taxon>
        <taxon>Bacillota</taxon>
        <taxon>Bacilli</taxon>
        <taxon>Bacillales</taxon>
        <taxon>Caryophanaceae</taxon>
        <taxon>Bhargavaea</taxon>
    </lineage>
</organism>
<dbReference type="InterPro" id="IPR017871">
    <property type="entry name" value="ABC_transporter-like_CS"/>
</dbReference>
<sequence>MIRLSNIRKSYRSAAGKESVLEGLDFQLDEGEYVAVMGASGTGKSTLMNILGTLERPDDGEYIFRDKKVHRMRSGKLMLLRNEEIGFVFQNYQLIPNLSVYQNVLLPLSYKRKWQSKKRARVKRALAMVGLEVKLKAKPHQLSGGQKQRVAIARAIVNEPSLLLADEPTGSLDEKTTESILEIFDELHQRGVTIILITHDPEVAKRAERILHLKGGRIKEEQAYATVQSL</sequence>
<dbReference type="SMART" id="SM00382">
    <property type="entry name" value="AAA"/>
    <property type="match status" value="1"/>
</dbReference>